<comment type="function">
    <text evidence="2">Hydrolyzes a variety of simple alpha-D-galactoside as well as more complex molecules such as oligosaccharides and polysaccharides.</text>
</comment>
<dbReference type="SUPFAM" id="SSF51011">
    <property type="entry name" value="Glycosyl hydrolase domain"/>
    <property type="match status" value="1"/>
</dbReference>
<evidence type="ECO:0000256" key="2">
    <source>
        <dbReference type="ARBA" id="ARBA00003969"/>
    </source>
</evidence>
<keyword evidence="7 10" id="KW-0378">Hydrolase</keyword>
<protein>
    <recommendedName>
        <fullName evidence="10">Alpha-galactosidase</fullName>
        <ecNumber evidence="10">3.2.1.22</ecNumber>
    </recommendedName>
    <alternativeName>
        <fullName evidence="10">Melibiase</fullName>
    </alternativeName>
</protein>
<accession>A0ABR3GI87</accession>
<evidence type="ECO:0000256" key="10">
    <source>
        <dbReference type="RuleBase" id="RU361168"/>
    </source>
</evidence>
<gene>
    <name evidence="14" type="ORF">Q9L58_005512</name>
</gene>
<dbReference type="PROSITE" id="PS00512">
    <property type="entry name" value="ALPHA_GALACTOSIDASE"/>
    <property type="match status" value="1"/>
</dbReference>
<keyword evidence="15" id="KW-1185">Reference proteome</keyword>
<dbReference type="Proteomes" id="UP001447188">
    <property type="component" value="Unassembled WGS sequence"/>
</dbReference>
<evidence type="ECO:0000259" key="13">
    <source>
        <dbReference type="Pfam" id="PF17801"/>
    </source>
</evidence>
<dbReference type="PANTHER" id="PTHR11452">
    <property type="entry name" value="ALPHA-GALACTOSIDASE/ALPHA-N-ACETYLGALACTOSAMINIDASE"/>
    <property type="match status" value="1"/>
</dbReference>
<keyword evidence="8" id="KW-0325">Glycoprotein</keyword>
<dbReference type="PANTHER" id="PTHR11452:SF61">
    <property type="entry name" value="ALPHA-GALACTOSIDASE B-RELATED"/>
    <property type="match status" value="1"/>
</dbReference>
<dbReference type="InterPro" id="IPR017853">
    <property type="entry name" value="GH"/>
</dbReference>
<evidence type="ECO:0000256" key="8">
    <source>
        <dbReference type="ARBA" id="ARBA00023180"/>
    </source>
</evidence>
<organism evidence="14 15">
    <name type="scientific">Discina gigas</name>
    <dbReference type="NCBI Taxonomy" id="1032678"/>
    <lineage>
        <taxon>Eukaryota</taxon>
        <taxon>Fungi</taxon>
        <taxon>Dikarya</taxon>
        <taxon>Ascomycota</taxon>
        <taxon>Pezizomycotina</taxon>
        <taxon>Pezizomycetes</taxon>
        <taxon>Pezizales</taxon>
        <taxon>Discinaceae</taxon>
        <taxon>Discina</taxon>
    </lineage>
</organism>
<feature type="compositionally biased region" description="Basic and acidic residues" evidence="11">
    <location>
        <begin position="458"/>
        <end position="474"/>
    </location>
</feature>
<name>A0ABR3GI87_9PEZI</name>
<dbReference type="InterPro" id="IPR000111">
    <property type="entry name" value="Glyco_hydro_27/36_CS"/>
</dbReference>
<sequence>MRSIMGARSMPVFSLLALTVNILTVNCLKPKDGKTGKLPALGFNSWNAFRCDIHEDKFLIAAQEIVDLGLKDAGYEYVNIDDCWSLDGRDNKTNRIRHDPAKFPDGISGTASKVHALGLKLGIYSDAGTETCAGYPASLGYEDIDAKTFSEWGVDYLKYDNCNVPANWTDKYQYWPEYWYGTTEDQVGGIRAPEGYDWSKSNTTTRYNKMRDALVRQSRTIFYSLCNWGHSHVEQWGSETGQSWRMWGDIVPVWSGKDDYSWGFMPIINHGVFFLEYSDFFGHNDLDMLEVGNGNLTAEETRTHFGIWSALKSPLLIGTPLDAINDQDLAVLKNWELLAFNQDDVWGAPALPYKWGINPAWTWNQTHPAEYYTGGSKRGIHVFILNTLDKTVTKTADFGDIPGLKKDRKYEVRDMWTHKKIGNFERKVDIKLKAHDTAALLITEVGGNHPFPQPGKLPKPDIYKKKPKRWLDPR</sequence>
<dbReference type="SUPFAM" id="SSF51445">
    <property type="entry name" value="(Trans)glycosidases"/>
    <property type="match status" value="1"/>
</dbReference>
<evidence type="ECO:0000256" key="9">
    <source>
        <dbReference type="ARBA" id="ARBA00023295"/>
    </source>
</evidence>
<dbReference type="InterPro" id="IPR002241">
    <property type="entry name" value="Glyco_hydro_27"/>
</dbReference>
<comment type="subcellular location">
    <subcellularLocation>
        <location evidence="3">Secreted</location>
    </subcellularLocation>
</comment>
<dbReference type="InterPro" id="IPR013785">
    <property type="entry name" value="Aldolase_TIM"/>
</dbReference>
<evidence type="ECO:0000256" key="1">
    <source>
        <dbReference type="ARBA" id="ARBA00001255"/>
    </source>
</evidence>
<feature type="domain" description="Alpha galactosidase C-terminal" evidence="13">
    <location>
        <begin position="367"/>
        <end position="441"/>
    </location>
</feature>
<evidence type="ECO:0000313" key="15">
    <source>
        <dbReference type="Proteomes" id="UP001447188"/>
    </source>
</evidence>
<dbReference type="EC" id="3.2.1.22" evidence="10"/>
<evidence type="ECO:0000256" key="5">
    <source>
        <dbReference type="ARBA" id="ARBA00022525"/>
    </source>
</evidence>
<dbReference type="InterPro" id="IPR013780">
    <property type="entry name" value="Glyco_hydro_b"/>
</dbReference>
<evidence type="ECO:0000256" key="11">
    <source>
        <dbReference type="SAM" id="MobiDB-lite"/>
    </source>
</evidence>
<dbReference type="PRINTS" id="PR00740">
    <property type="entry name" value="GLHYDRLASE27"/>
</dbReference>
<keyword evidence="10" id="KW-1015">Disulfide bond</keyword>
<evidence type="ECO:0000256" key="12">
    <source>
        <dbReference type="SAM" id="SignalP"/>
    </source>
</evidence>
<dbReference type="InterPro" id="IPR041233">
    <property type="entry name" value="Melibiase_C"/>
</dbReference>
<evidence type="ECO:0000313" key="14">
    <source>
        <dbReference type="EMBL" id="KAL0635581.1"/>
    </source>
</evidence>
<evidence type="ECO:0000256" key="7">
    <source>
        <dbReference type="ARBA" id="ARBA00022801"/>
    </source>
</evidence>
<comment type="catalytic activity">
    <reaction evidence="1 10">
        <text>Hydrolysis of terminal, non-reducing alpha-D-galactose residues in alpha-D-galactosides, including galactose oligosaccharides, galactomannans and galactolipids.</text>
        <dbReference type="EC" id="3.2.1.22"/>
    </reaction>
</comment>
<reference evidence="14 15" key="1">
    <citation type="submission" date="2024-02" db="EMBL/GenBank/DDBJ databases">
        <title>Discinaceae phylogenomics.</title>
        <authorList>
            <person name="Dirks A.C."/>
            <person name="James T.Y."/>
        </authorList>
    </citation>
    <scope>NUCLEOTIDE SEQUENCE [LARGE SCALE GENOMIC DNA]</scope>
    <source>
        <strain evidence="14 15">ACD0624</strain>
    </source>
</reference>
<feature type="signal peptide" evidence="12">
    <location>
        <begin position="1"/>
        <end position="27"/>
    </location>
</feature>
<dbReference type="EMBL" id="JBBBZM010000067">
    <property type="protein sequence ID" value="KAL0635581.1"/>
    <property type="molecule type" value="Genomic_DNA"/>
</dbReference>
<keyword evidence="5" id="KW-0964">Secreted</keyword>
<dbReference type="Gene3D" id="3.20.20.70">
    <property type="entry name" value="Aldolase class I"/>
    <property type="match status" value="1"/>
</dbReference>
<comment type="similarity">
    <text evidence="4 10">Belongs to the glycosyl hydrolase 27 family.</text>
</comment>
<evidence type="ECO:0000256" key="3">
    <source>
        <dbReference type="ARBA" id="ARBA00004613"/>
    </source>
</evidence>
<dbReference type="Pfam" id="PF17801">
    <property type="entry name" value="Melibiase_C"/>
    <property type="match status" value="1"/>
</dbReference>
<comment type="caution">
    <text evidence="14">The sequence shown here is derived from an EMBL/GenBank/DDBJ whole genome shotgun (WGS) entry which is preliminary data.</text>
</comment>
<dbReference type="Pfam" id="PF16499">
    <property type="entry name" value="Melibiase_2"/>
    <property type="match status" value="2"/>
</dbReference>
<keyword evidence="9 10" id="KW-0326">Glycosidase</keyword>
<keyword evidence="6 12" id="KW-0732">Signal</keyword>
<feature type="chain" id="PRO_5047090046" description="Alpha-galactosidase" evidence="12">
    <location>
        <begin position="28"/>
        <end position="474"/>
    </location>
</feature>
<evidence type="ECO:0000256" key="4">
    <source>
        <dbReference type="ARBA" id="ARBA00009743"/>
    </source>
</evidence>
<evidence type="ECO:0000256" key="6">
    <source>
        <dbReference type="ARBA" id="ARBA00022729"/>
    </source>
</evidence>
<dbReference type="Gene3D" id="2.60.40.1180">
    <property type="entry name" value="Golgi alpha-mannosidase II"/>
    <property type="match status" value="1"/>
</dbReference>
<feature type="region of interest" description="Disordered" evidence="11">
    <location>
        <begin position="449"/>
        <end position="474"/>
    </location>
</feature>
<dbReference type="CDD" id="cd14792">
    <property type="entry name" value="GH27"/>
    <property type="match status" value="1"/>
</dbReference>
<proteinExistence type="inferred from homology"/>